<reference evidence="1" key="1">
    <citation type="journal article" date="2021" name="PeerJ">
        <title>Extensive microbial diversity within the chicken gut microbiome revealed by metagenomics and culture.</title>
        <authorList>
            <person name="Gilroy R."/>
            <person name="Ravi A."/>
            <person name="Getino M."/>
            <person name="Pursley I."/>
            <person name="Horton D.L."/>
            <person name="Alikhan N.F."/>
            <person name="Baker D."/>
            <person name="Gharbi K."/>
            <person name="Hall N."/>
            <person name="Watson M."/>
            <person name="Adriaenssens E.M."/>
            <person name="Foster-Nyarko E."/>
            <person name="Jarju S."/>
            <person name="Secka A."/>
            <person name="Antonio M."/>
            <person name="Oren A."/>
            <person name="Chaudhuri R.R."/>
            <person name="La Ragione R."/>
            <person name="Hildebrand F."/>
            <person name="Pallen M.J."/>
        </authorList>
    </citation>
    <scope>NUCLEOTIDE SEQUENCE</scope>
    <source>
        <strain evidence="1">Gambia15-2214</strain>
    </source>
</reference>
<gene>
    <name evidence="1" type="ORF">IAA16_02230</name>
</gene>
<name>A0A9E2NYT4_9SPIR</name>
<evidence type="ECO:0000313" key="2">
    <source>
        <dbReference type="Proteomes" id="UP000823914"/>
    </source>
</evidence>
<dbReference type="SUPFAM" id="SSF69754">
    <property type="entry name" value="Ribosome binding protein Y (YfiA homologue)"/>
    <property type="match status" value="1"/>
</dbReference>
<dbReference type="AlphaFoldDB" id="A0A9E2NYT4"/>
<dbReference type="Gene3D" id="3.30.160.100">
    <property type="entry name" value="Ribosome hibernation promotion factor-like"/>
    <property type="match status" value="1"/>
</dbReference>
<dbReference type="InterPro" id="IPR036567">
    <property type="entry name" value="RHF-like"/>
</dbReference>
<dbReference type="InterPro" id="IPR003489">
    <property type="entry name" value="RHF/RaiA"/>
</dbReference>
<evidence type="ECO:0000313" key="1">
    <source>
        <dbReference type="EMBL" id="MBU3849364.1"/>
    </source>
</evidence>
<proteinExistence type="predicted"/>
<dbReference type="Pfam" id="PF02482">
    <property type="entry name" value="Ribosomal_S30AE"/>
    <property type="match status" value="1"/>
</dbReference>
<accession>A0A9E2NYT4</accession>
<reference evidence="1" key="2">
    <citation type="submission" date="2021-04" db="EMBL/GenBank/DDBJ databases">
        <authorList>
            <person name="Gilroy R."/>
        </authorList>
    </citation>
    <scope>NUCLEOTIDE SEQUENCE</scope>
    <source>
        <strain evidence="1">Gambia15-2214</strain>
    </source>
</reference>
<dbReference type="EMBL" id="JAHLFV010000050">
    <property type="protein sequence ID" value="MBU3849364.1"/>
    <property type="molecule type" value="Genomic_DNA"/>
</dbReference>
<protein>
    <submittedName>
        <fullName evidence="1">HPF/RaiA family ribosome-associated protein</fullName>
    </submittedName>
</protein>
<dbReference type="Proteomes" id="UP000823914">
    <property type="component" value="Unassembled WGS sequence"/>
</dbReference>
<comment type="caution">
    <text evidence="1">The sequence shown here is derived from an EMBL/GenBank/DDBJ whole genome shotgun (WGS) entry which is preliminary data.</text>
</comment>
<sequence>MTTSINAVGFDFEKDQLDLINKKIERIKYAEDLIIDFLLKVKEDKKFIFDCTVNFRWGAVAHVAAEDYDFAAALNKMMDMLDQKVKKEKDKIQDKK</sequence>
<organism evidence="1 2">
    <name type="scientific">Candidatus Treponema excrementipullorum</name>
    <dbReference type="NCBI Taxonomy" id="2838768"/>
    <lineage>
        <taxon>Bacteria</taxon>
        <taxon>Pseudomonadati</taxon>
        <taxon>Spirochaetota</taxon>
        <taxon>Spirochaetia</taxon>
        <taxon>Spirochaetales</taxon>
        <taxon>Treponemataceae</taxon>
        <taxon>Treponema</taxon>
    </lineage>
</organism>